<dbReference type="NCBIfam" id="TIGR01910">
    <property type="entry name" value="DapE-ArgE"/>
    <property type="match status" value="1"/>
</dbReference>
<evidence type="ECO:0000313" key="9">
    <source>
        <dbReference type="EMBL" id="SJZ95000.1"/>
    </source>
</evidence>
<keyword evidence="4" id="KW-0479">Metal-binding</keyword>
<name>A0A1T4PTY2_9HYPH</name>
<dbReference type="SUPFAM" id="SSF55031">
    <property type="entry name" value="Bacterial exopeptidase dimerisation domain"/>
    <property type="match status" value="1"/>
</dbReference>
<dbReference type="InterPro" id="IPR010182">
    <property type="entry name" value="ArgE/DapE"/>
</dbReference>
<dbReference type="PANTHER" id="PTHR43808">
    <property type="entry name" value="ACETYLORNITHINE DEACETYLASE"/>
    <property type="match status" value="1"/>
</dbReference>
<dbReference type="OrthoDB" id="9809784at2"/>
<protein>
    <submittedName>
        <fullName evidence="9">Acetylornithine deacetylase</fullName>
    </submittedName>
</protein>
<dbReference type="InterPro" id="IPR036264">
    <property type="entry name" value="Bact_exopeptidase_dim_dom"/>
</dbReference>
<feature type="domain" description="Peptidase M20 dimerisation" evidence="8">
    <location>
        <begin position="204"/>
        <end position="317"/>
    </location>
</feature>
<evidence type="ECO:0000256" key="1">
    <source>
        <dbReference type="ARBA" id="ARBA00001941"/>
    </source>
</evidence>
<dbReference type="GO" id="GO:0046872">
    <property type="term" value="F:metal ion binding"/>
    <property type="evidence" value="ECO:0007669"/>
    <property type="project" value="UniProtKB-KW"/>
</dbReference>
<sequence>MLDADVKTRIMSEVDRQFDDQTKVLADLVKIPSTRFHEAPAQDMMARLFKEDGLSIDRWQIKIDDLKHLPGYSPHSQDYDDAWNVVGTWRAPNPKGRSLILNGHIDVVPEGPHEMWSRNPFDPVIKDGWMYGRGAGDMKAGLILNVFALRALRALGYEPAADIYQQSVVEEECTGNGALACLQRGYRADAALIPEPSGGTVTVAQVGVMWFQVKVTGHPVHVYKADAGSNAIESAYRLIQQLRELEKKWNAKKAHDKHFCDHHHPVNFNVGKIAGGDWASSVPAWCTFDMRVGVLPSQTLKECRQEIEDVIRRAAAADPFLGNNPPTVTWEGFQAEPFVLQNHEHVLAVLAGAHQTVFGDELPNRISTGTTDARFFGLYAGLPALVYGPQSDDVHGFDERVNLESVRKITQSTALFIAEWCGLSKA</sequence>
<dbReference type="Proteomes" id="UP000190092">
    <property type="component" value="Unassembled WGS sequence"/>
</dbReference>
<comment type="similarity">
    <text evidence="3">Belongs to the peptidase M20A family.</text>
</comment>
<dbReference type="PANTHER" id="PTHR43808:SF25">
    <property type="entry name" value="PEPTIDASE M20 DIMERISATION DOMAIN-CONTAINING PROTEIN"/>
    <property type="match status" value="1"/>
</dbReference>
<evidence type="ECO:0000256" key="7">
    <source>
        <dbReference type="ARBA" id="ARBA00023285"/>
    </source>
</evidence>
<evidence type="ECO:0000256" key="5">
    <source>
        <dbReference type="ARBA" id="ARBA00022801"/>
    </source>
</evidence>
<keyword evidence="6" id="KW-0862">Zinc</keyword>
<keyword evidence="5" id="KW-0378">Hydrolase</keyword>
<evidence type="ECO:0000256" key="6">
    <source>
        <dbReference type="ARBA" id="ARBA00022833"/>
    </source>
</evidence>
<organism evidence="9 10">
    <name type="scientific">Enhydrobacter aerosaccus</name>
    <dbReference type="NCBI Taxonomy" id="225324"/>
    <lineage>
        <taxon>Bacteria</taxon>
        <taxon>Pseudomonadati</taxon>
        <taxon>Pseudomonadota</taxon>
        <taxon>Alphaproteobacteria</taxon>
        <taxon>Hyphomicrobiales</taxon>
        <taxon>Enhydrobacter</taxon>
    </lineage>
</organism>
<comment type="cofactor">
    <cofactor evidence="1">
        <name>Co(2+)</name>
        <dbReference type="ChEBI" id="CHEBI:48828"/>
    </cofactor>
</comment>
<evidence type="ECO:0000259" key="8">
    <source>
        <dbReference type="Pfam" id="PF07687"/>
    </source>
</evidence>
<dbReference type="Pfam" id="PF07687">
    <property type="entry name" value="M20_dimer"/>
    <property type="match status" value="1"/>
</dbReference>
<reference evidence="10" key="1">
    <citation type="submission" date="2017-02" db="EMBL/GenBank/DDBJ databases">
        <authorList>
            <person name="Varghese N."/>
            <person name="Submissions S."/>
        </authorList>
    </citation>
    <scope>NUCLEOTIDE SEQUENCE [LARGE SCALE GENOMIC DNA]</scope>
    <source>
        <strain evidence="10">ATCC 27094</strain>
    </source>
</reference>
<dbReference type="InterPro" id="IPR033687">
    <property type="entry name" value="YodQ-like"/>
</dbReference>
<evidence type="ECO:0000256" key="2">
    <source>
        <dbReference type="ARBA" id="ARBA00001947"/>
    </source>
</evidence>
<dbReference type="InterPro" id="IPR011650">
    <property type="entry name" value="Peptidase_M20_dimer"/>
</dbReference>
<dbReference type="EMBL" id="FUWJ01000002">
    <property type="protein sequence ID" value="SJZ95000.1"/>
    <property type="molecule type" value="Genomic_DNA"/>
</dbReference>
<dbReference type="InterPro" id="IPR050072">
    <property type="entry name" value="Peptidase_M20A"/>
</dbReference>
<dbReference type="RefSeq" id="WP_085934642.1">
    <property type="nucleotide sequence ID" value="NZ_FUWJ01000002.1"/>
</dbReference>
<evidence type="ECO:0000313" key="10">
    <source>
        <dbReference type="Proteomes" id="UP000190092"/>
    </source>
</evidence>
<dbReference type="NCBIfam" id="NF005306">
    <property type="entry name" value="PRK06837.1"/>
    <property type="match status" value="1"/>
</dbReference>
<dbReference type="Gene3D" id="3.30.70.360">
    <property type="match status" value="1"/>
</dbReference>
<comment type="cofactor">
    <cofactor evidence="2">
        <name>Zn(2+)</name>
        <dbReference type="ChEBI" id="CHEBI:29105"/>
    </cofactor>
</comment>
<dbReference type="STRING" id="225324.SAMN02745126_03012"/>
<proteinExistence type="inferred from homology"/>
<keyword evidence="7" id="KW-0170">Cobalt</keyword>
<gene>
    <name evidence="9" type="ORF">SAMN02745126_03012</name>
</gene>
<evidence type="ECO:0000256" key="3">
    <source>
        <dbReference type="ARBA" id="ARBA00006247"/>
    </source>
</evidence>
<dbReference type="CDD" id="cd03895">
    <property type="entry name" value="M20_ArgE_DapE-like"/>
    <property type="match status" value="1"/>
</dbReference>
<dbReference type="GO" id="GO:0016787">
    <property type="term" value="F:hydrolase activity"/>
    <property type="evidence" value="ECO:0007669"/>
    <property type="project" value="UniProtKB-KW"/>
</dbReference>
<dbReference type="InterPro" id="IPR002933">
    <property type="entry name" value="Peptidase_M20"/>
</dbReference>
<dbReference type="SUPFAM" id="SSF53187">
    <property type="entry name" value="Zn-dependent exopeptidases"/>
    <property type="match status" value="1"/>
</dbReference>
<evidence type="ECO:0000256" key="4">
    <source>
        <dbReference type="ARBA" id="ARBA00022723"/>
    </source>
</evidence>
<dbReference type="Pfam" id="PF01546">
    <property type="entry name" value="Peptidase_M20"/>
    <property type="match status" value="1"/>
</dbReference>
<keyword evidence="10" id="KW-1185">Reference proteome</keyword>
<accession>A0A1T4PTY2</accession>
<dbReference type="Gene3D" id="3.40.630.10">
    <property type="entry name" value="Zn peptidases"/>
    <property type="match status" value="1"/>
</dbReference>
<dbReference type="AlphaFoldDB" id="A0A1T4PTY2"/>